<organism evidence="2">
    <name type="scientific">viral metagenome</name>
    <dbReference type="NCBI Taxonomy" id="1070528"/>
    <lineage>
        <taxon>unclassified sequences</taxon>
        <taxon>metagenomes</taxon>
        <taxon>organismal metagenomes</taxon>
    </lineage>
</organism>
<evidence type="ECO:0000256" key="1">
    <source>
        <dbReference type="SAM" id="Phobius"/>
    </source>
</evidence>
<feature type="transmembrane region" description="Helical" evidence="1">
    <location>
        <begin position="12"/>
        <end position="40"/>
    </location>
</feature>
<sequence length="153" mass="17716">MEFYKSLVMFLLPYVIILYLGIRLLGLSSFFLLSSVALFLDYTMRGNQSVTTEFMGYLLQIYELFIQKEKVEEKVNEQEEKKILSDLEKALLGKSNSKNDYDPYSEERGKSGYCYIGTDDNFRSCIKVGDNSICMSEDIFPTMDICINPNLRQ</sequence>
<evidence type="ECO:0000313" key="2">
    <source>
        <dbReference type="EMBL" id="QHU16330.1"/>
    </source>
</evidence>
<proteinExistence type="predicted"/>
<accession>A0A6C0KI32</accession>
<dbReference type="EMBL" id="MN740879">
    <property type="protein sequence ID" value="QHU16330.1"/>
    <property type="molecule type" value="Genomic_DNA"/>
</dbReference>
<reference evidence="2" key="1">
    <citation type="journal article" date="2020" name="Nature">
        <title>Giant virus diversity and host interactions through global metagenomics.</title>
        <authorList>
            <person name="Schulz F."/>
            <person name="Roux S."/>
            <person name="Paez-Espino D."/>
            <person name="Jungbluth S."/>
            <person name="Walsh D.A."/>
            <person name="Denef V.J."/>
            <person name="McMahon K.D."/>
            <person name="Konstantinidis K.T."/>
            <person name="Eloe-Fadrosh E.A."/>
            <person name="Kyrpides N.C."/>
            <person name="Woyke T."/>
        </authorList>
    </citation>
    <scope>NUCLEOTIDE SEQUENCE</scope>
    <source>
        <strain evidence="2">GVMAG-S-3300011013-78</strain>
    </source>
</reference>
<keyword evidence="1" id="KW-1133">Transmembrane helix</keyword>
<keyword evidence="1" id="KW-0812">Transmembrane</keyword>
<keyword evidence="1" id="KW-0472">Membrane</keyword>
<name>A0A6C0KI32_9ZZZZ</name>
<protein>
    <submittedName>
        <fullName evidence="2">Uncharacterized protein</fullName>
    </submittedName>
</protein>
<dbReference type="AlphaFoldDB" id="A0A6C0KI32"/>